<keyword evidence="3" id="KW-1185">Reference proteome</keyword>
<proteinExistence type="predicted"/>
<dbReference type="SMART" id="SM00239">
    <property type="entry name" value="C2"/>
    <property type="match status" value="1"/>
</dbReference>
<dbReference type="InterPro" id="IPR000008">
    <property type="entry name" value="C2_dom"/>
</dbReference>
<dbReference type="GO" id="GO:0008289">
    <property type="term" value="F:lipid binding"/>
    <property type="evidence" value="ECO:0007669"/>
    <property type="project" value="InterPro"/>
</dbReference>
<dbReference type="Pfam" id="PF00168">
    <property type="entry name" value="C2"/>
    <property type="match status" value="1"/>
</dbReference>
<evidence type="ECO:0000313" key="3">
    <source>
        <dbReference type="Proteomes" id="UP000738359"/>
    </source>
</evidence>
<reference evidence="2" key="1">
    <citation type="journal article" date="2020" name="Fungal Divers.">
        <title>Resolving the Mortierellaceae phylogeny through synthesis of multi-gene phylogenetics and phylogenomics.</title>
        <authorList>
            <person name="Vandepol N."/>
            <person name="Liber J."/>
            <person name="Desiro A."/>
            <person name="Na H."/>
            <person name="Kennedy M."/>
            <person name="Barry K."/>
            <person name="Grigoriev I.V."/>
            <person name="Miller A.N."/>
            <person name="O'Donnell K."/>
            <person name="Stajich J.E."/>
            <person name="Bonito G."/>
        </authorList>
    </citation>
    <scope>NUCLEOTIDE SEQUENCE</scope>
    <source>
        <strain evidence="2">CK1249</strain>
    </source>
</reference>
<gene>
    <name evidence="2" type="ORF">BGZ70_010246</name>
</gene>
<comment type="caution">
    <text evidence="2">The sequence shown here is derived from an EMBL/GenBank/DDBJ whole genome shotgun (WGS) entry which is preliminary data.</text>
</comment>
<dbReference type="Gene3D" id="2.60.40.150">
    <property type="entry name" value="C2 domain"/>
    <property type="match status" value="1"/>
</dbReference>
<dbReference type="PANTHER" id="PTHR10774:SF190">
    <property type="entry name" value="C2 CALCIUM_LIPID-BINDING ENDONUCLEASE_EXONUCLEASE_PHOSPHATASE-RELATED"/>
    <property type="match status" value="1"/>
</dbReference>
<accession>A0A9P6LZM3</accession>
<dbReference type="GO" id="GO:0005783">
    <property type="term" value="C:endoplasmic reticulum"/>
    <property type="evidence" value="ECO:0007669"/>
    <property type="project" value="TreeGrafter"/>
</dbReference>
<dbReference type="PANTHER" id="PTHR10774">
    <property type="entry name" value="EXTENDED SYNAPTOTAGMIN-RELATED"/>
    <property type="match status" value="1"/>
</dbReference>
<sequence>MTHSLSVTVHKADDLKDVEHMGKNDPYVQITFNHEDKTSFKKTSIKKNAGKHAVWDETLVLDHYTPNVQHCLYVEVLENDTGVDPPIAFASIPLNQIPTTPGQPFRGLFPLYTTSGKPKGTISLTLVVCVSGQAAPNVSAPEVPGKSEIDAKHHKRIESLKSKEKTSDLAMMAAGIGAVVGAKVVSDARNKAEGQKET</sequence>
<dbReference type="InterPro" id="IPR045050">
    <property type="entry name" value="Synaptotagmin_plant"/>
</dbReference>
<dbReference type="OrthoDB" id="270970at2759"/>
<dbReference type="AlphaFoldDB" id="A0A9P6LZM3"/>
<feature type="domain" description="C2" evidence="1">
    <location>
        <begin position="1"/>
        <end position="107"/>
    </location>
</feature>
<dbReference type="EMBL" id="JAAAHY010000905">
    <property type="protein sequence ID" value="KAF9955420.1"/>
    <property type="molecule type" value="Genomic_DNA"/>
</dbReference>
<name>A0A9P6LZM3_MORAP</name>
<organism evidence="2 3">
    <name type="scientific">Mortierella alpina</name>
    <name type="common">Oleaginous fungus</name>
    <name type="synonym">Mortierella renispora</name>
    <dbReference type="NCBI Taxonomy" id="64518"/>
    <lineage>
        <taxon>Eukaryota</taxon>
        <taxon>Fungi</taxon>
        <taxon>Fungi incertae sedis</taxon>
        <taxon>Mucoromycota</taxon>
        <taxon>Mortierellomycotina</taxon>
        <taxon>Mortierellomycetes</taxon>
        <taxon>Mortierellales</taxon>
        <taxon>Mortierellaceae</taxon>
        <taxon>Mortierella</taxon>
    </lineage>
</organism>
<dbReference type="InterPro" id="IPR035892">
    <property type="entry name" value="C2_domain_sf"/>
</dbReference>
<evidence type="ECO:0000313" key="2">
    <source>
        <dbReference type="EMBL" id="KAF9955420.1"/>
    </source>
</evidence>
<evidence type="ECO:0000259" key="1">
    <source>
        <dbReference type="PROSITE" id="PS50004"/>
    </source>
</evidence>
<dbReference type="SUPFAM" id="SSF49562">
    <property type="entry name" value="C2 domain (Calcium/lipid-binding domain, CaLB)"/>
    <property type="match status" value="1"/>
</dbReference>
<dbReference type="Proteomes" id="UP000738359">
    <property type="component" value="Unassembled WGS sequence"/>
</dbReference>
<dbReference type="PROSITE" id="PS50004">
    <property type="entry name" value="C2"/>
    <property type="match status" value="1"/>
</dbReference>
<protein>
    <recommendedName>
        <fullName evidence="1">C2 domain-containing protein</fullName>
    </recommendedName>
</protein>